<dbReference type="OrthoDB" id="9806538at2"/>
<protein>
    <submittedName>
        <fullName evidence="6">LysR family transcriptional regulator</fullName>
    </submittedName>
</protein>
<evidence type="ECO:0000256" key="4">
    <source>
        <dbReference type="ARBA" id="ARBA00023163"/>
    </source>
</evidence>
<evidence type="ECO:0000256" key="2">
    <source>
        <dbReference type="ARBA" id="ARBA00023015"/>
    </source>
</evidence>
<dbReference type="PANTHER" id="PTHR30579">
    <property type="entry name" value="TRANSCRIPTIONAL REGULATOR"/>
    <property type="match status" value="1"/>
</dbReference>
<reference evidence="6 7" key="1">
    <citation type="submission" date="2019-07" db="EMBL/GenBank/DDBJ databases">
        <title>Whole genome shotgun sequence of Acetobacter nitrogenifigens NBRC 105050.</title>
        <authorList>
            <person name="Hosoyama A."/>
            <person name="Uohara A."/>
            <person name="Ohji S."/>
            <person name="Ichikawa N."/>
        </authorList>
    </citation>
    <scope>NUCLEOTIDE SEQUENCE [LARGE SCALE GENOMIC DNA]</scope>
    <source>
        <strain evidence="6 7">NBRC 105050</strain>
    </source>
</reference>
<comment type="similarity">
    <text evidence="1">Belongs to the LysR transcriptional regulatory family.</text>
</comment>
<dbReference type="PANTHER" id="PTHR30579:SF7">
    <property type="entry name" value="HTH-TYPE TRANSCRIPTIONAL REGULATOR LRHA-RELATED"/>
    <property type="match status" value="1"/>
</dbReference>
<name>A0A511X872_9PROT</name>
<dbReference type="InterPro" id="IPR005119">
    <property type="entry name" value="LysR_subst-bd"/>
</dbReference>
<organism evidence="6 7">
    <name type="scientific">Acetobacter nitrogenifigens DSM 23921 = NBRC 105050</name>
    <dbReference type="NCBI Taxonomy" id="1120919"/>
    <lineage>
        <taxon>Bacteria</taxon>
        <taxon>Pseudomonadati</taxon>
        <taxon>Pseudomonadota</taxon>
        <taxon>Alphaproteobacteria</taxon>
        <taxon>Acetobacterales</taxon>
        <taxon>Acetobacteraceae</taxon>
        <taxon>Acetobacter</taxon>
    </lineage>
</organism>
<dbReference type="AlphaFoldDB" id="A0A511X872"/>
<dbReference type="PROSITE" id="PS50931">
    <property type="entry name" value="HTH_LYSR"/>
    <property type="match status" value="1"/>
</dbReference>
<evidence type="ECO:0000256" key="3">
    <source>
        <dbReference type="ARBA" id="ARBA00023125"/>
    </source>
</evidence>
<dbReference type="Pfam" id="PF00126">
    <property type="entry name" value="HTH_1"/>
    <property type="match status" value="1"/>
</dbReference>
<keyword evidence="4" id="KW-0804">Transcription</keyword>
<dbReference type="Proteomes" id="UP000321635">
    <property type="component" value="Unassembled WGS sequence"/>
</dbReference>
<dbReference type="Pfam" id="PF03466">
    <property type="entry name" value="LysR_substrate"/>
    <property type="match status" value="1"/>
</dbReference>
<keyword evidence="3" id="KW-0238">DNA-binding</keyword>
<feature type="domain" description="HTH lysR-type" evidence="5">
    <location>
        <begin position="5"/>
        <end position="62"/>
    </location>
</feature>
<proteinExistence type="inferred from homology"/>
<dbReference type="GO" id="GO:0003677">
    <property type="term" value="F:DNA binding"/>
    <property type="evidence" value="ECO:0007669"/>
    <property type="project" value="UniProtKB-KW"/>
</dbReference>
<dbReference type="FunFam" id="1.10.10.10:FF:000001">
    <property type="entry name" value="LysR family transcriptional regulator"/>
    <property type="match status" value="1"/>
</dbReference>
<dbReference type="PRINTS" id="PR00039">
    <property type="entry name" value="HTHLYSR"/>
</dbReference>
<dbReference type="SUPFAM" id="SSF53850">
    <property type="entry name" value="Periplasmic binding protein-like II"/>
    <property type="match status" value="1"/>
</dbReference>
<dbReference type="InterPro" id="IPR000847">
    <property type="entry name" value="LysR_HTH_N"/>
</dbReference>
<dbReference type="EMBL" id="BJYF01000005">
    <property type="protein sequence ID" value="GEN59150.1"/>
    <property type="molecule type" value="Genomic_DNA"/>
</dbReference>
<evidence type="ECO:0000256" key="1">
    <source>
        <dbReference type="ARBA" id="ARBA00009437"/>
    </source>
</evidence>
<dbReference type="InterPro" id="IPR036390">
    <property type="entry name" value="WH_DNA-bd_sf"/>
</dbReference>
<sequence length="305" mass="32375">MPAALDIDLLRSFVAIADAGSLSLAAPRIGRTQSALSMQVRRLEDVAGATLFHRSQKGVSLTMQGERLLAHAREILRSHDRAVADLAGQVFSGSFRFGCPDDYAVSFLPKLIRDFTEQHPGVFIEVVCASTPSLLQALAERRLDSALVSVLVDEAAPSSRSRGALVTRDTVLRPADCIRLEPLVWVARPDFVPDPFASLPLALGAPDTHDHGCALAALATLDWPYRIAYASISLSGLLATVRSGHAAAVLTRSAIPPDLKEVAPEHGLPRLPVLGIVLAPDPEHSEAPPAVAAFAAHVRATLPGV</sequence>
<accession>A0A511X872</accession>
<dbReference type="RefSeq" id="WP_026397784.1">
    <property type="nucleotide sequence ID" value="NZ_AUBI01000005.1"/>
</dbReference>
<keyword evidence="2" id="KW-0805">Transcription regulation</keyword>
<evidence type="ECO:0000313" key="6">
    <source>
        <dbReference type="EMBL" id="GEN59150.1"/>
    </source>
</evidence>
<dbReference type="Gene3D" id="3.40.190.10">
    <property type="entry name" value="Periplasmic binding protein-like II"/>
    <property type="match status" value="2"/>
</dbReference>
<dbReference type="STRING" id="1120919.GCA_000429165_01794"/>
<dbReference type="InterPro" id="IPR036388">
    <property type="entry name" value="WH-like_DNA-bd_sf"/>
</dbReference>
<keyword evidence="7" id="KW-1185">Reference proteome</keyword>
<gene>
    <name evidence="6" type="primary">dgdR</name>
    <name evidence="6" type="ORF">ANI02nite_10340</name>
</gene>
<comment type="caution">
    <text evidence="6">The sequence shown here is derived from an EMBL/GenBank/DDBJ whole genome shotgun (WGS) entry which is preliminary data.</text>
</comment>
<evidence type="ECO:0000259" key="5">
    <source>
        <dbReference type="PROSITE" id="PS50931"/>
    </source>
</evidence>
<evidence type="ECO:0000313" key="7">
    <source>
        <dbReference type="Proteomes" id="UP000321635"/>
    </source>
</evidence>
<dbReference type="InterPro" id="IPR050176">
    <property type="entry name" value="LTTR"/>
</dbReference>
<dbReference type="Gene3D" id="1.10.10.10">
    <property type="entry name" value="Winged helix-like DNA-binding domain superfamily/Winged helix DNA-binding domain"/>
    <property type="match status" value="1"/>
</dbReference>
<dbReference type="SUPFAM" id="SSF46785">
    <property type="entry name" value="Winged helix' DNA-binding domain"/>
    <property type="match status" value="1"/>
</dbReference>
<dbReference type="GO" id="GO:0003700">
    <property type="term" value="F:DNA-binding transcription factor activity"/>
    <property type="evidence" value="ECO:0007669"/>
    <property type="project" value="InterPro"/>
</dbReference>